<evidence type="ECO:0000313" key="14">
    <source>
        <dbReference type="Proteomes" id="UP000094527"/>
    </source>
</evidence>
<dbReference type="SMART" id="SM00872">
    <property type="entry name" value="Alpha-mann_mid"/>
    <property type="match status" value="1"/>
</dbReference>
<evidence type="ECO:0000259" key="12">
    <source>
        <dbReference type="SMART" id="SM00872"/>
    </source>
</evidence>
<feature type="domain" description="Glycoside hydrolase family 38 central" evidence="12">
    <location>
        <begin position="68"/>
        <end position="154"/>
    </location>
</feature>
<dbReference type="GO" id="GO:0000139">
    <property type="term" value="C:Golgi membrane"/>
    <property type="evidence" value="ECO:0007669"/>
    <property type="project" value="TreeGrafter"/>
</dbReference>
<dbReference type="Proteomes" id="UP000094527">
    <property type="component" value="Unassembled WGS sequence"/>
</dbReference>
<evidence type="ECO:0000256" key="1">
    <source>
        <dbReference type="ARBA" id="ARBA00001947"/>
    </source>
</evidence>
<dbReference type="SUPFAM" id="SSF88713">
    <property type="entry name" value="Glycoside hydrolase/deacetylase"/>
    <property type="match status" value="1"/>
</dbReference>
<evidence type="ECO:0000256" key="8">
    <source>
        <dbReference type="ARBA" id="ARBA00059516"/>
    </source>
</evidence>
<evidence type="ECO:0000256" key="11">
    <source>
        <dbReference type="ARBA" id="ARBA00093232"/>
    </source>
</evidence>
<dbReference type="Pfam" id="PF07748">
    <property type="entry name" value="Glyco_hydro_38C"/>
    <property type="match status" value="1"/>
</dbReference>
<dbReference type="STRING" id="48709.A0A1D2MR24"/>
<keyword evidence="5" id="KW-0378">Hydrolase</keyword>
<comment type="function">
    <text evidence="8">Catalyzes the first committed step in the biosynthesis of complex N-glycans. It controls conversion of high mannose to complex N-glycans; the final hydrolytic step in the N-glycan maturation pathway.</text>
</comment>
<comment type="subunit">
    <text evidence="3">Homodimer; disulfide-linked.</text>
</comment>
<keyword evidence="14" id="KW-1185">Reference proteome</keyword>
<dbReference type="EMBL" id="LJIJ01000683">
    <property type="protein sequence ID" value="ODM95348.1"/>
    <property type="molecule type" value="Genomic_DNA"/>
</dbReference>
<protein>
    <recommendedName>
        <fullName evidence="9">mannosyl-oligosaccharide 1,3-1,6-alpha-mannosidase</fullName>
        <ecNumber evidence="9">3.2.1.114</ecNumber>
    </recommendedName>
    <alternativeName>
        <fullName evidence="10">Mannosyl-oligosaccharide 1,3-1,6-alpha-mannosidase</fullName>
    </alternativeName>
</protein>
<dbReference type="Gene3D" id="2.60.40.1180">
    <property type="entry name" value="Golgi alpha-mannosidase II"/>
    <property type="match status" value="1"/>
</dbReference>
<dbReference type="FunFam" id="1.20.1270.50:FF:000001">
    <property type="entry name" value="Alpha-mannosidase"/>
    <property type="match status" value="1"/>
</dbReference>
<dbReference type="InterPro" id="IPR037094">
    <property type="entry name" value="Glyco_hydro_38_cen_sf"/>
</dbReference>
<dbReference type="EC" id="3.2.1.114" evidence="9"/>
<dbReference type="SUPFAM" id="SSF88688">
    <property type="entry name" value="Families 57/38 glycoside transferase middle domain"/>
    <property type="match status" value="1"/>
</dbReference>
<sequence>RTASLTQHNIVFTALGGDFRFEEALEWEQQYSNYRKLFDYINSRPEQYHSTAQFGTLRHDVIFAFSPSYWSGFYGTRPFWKQLIREVEDELRKTEIIFTFSYNLLKQRNHPEEVIGHNYDNLVQARRSVALFQHHDGVTGTSPRTTMLDYSKKLTQAWNFLKQIQKVGIEAIWKHELKMEIPPLAEETSRKNHTHTGQKNPIKLYENTSVVKKVLLYNSLGWKIPRLVRLVVETLNVTVKGPGGEEVLSQINLKYDPGSHEPTNQSYELVFVAKLPPLSVVTYEISQQVERPNITLENSRFLAHFNSVTGMLEKLQDKLHKVDANVTLSFGKYHACLGGGAYLLKVCDPSPDWILNKGRDKPQVVLYRGPVISQLVVFSGRLKISAWIINTNDSEILSTLFMENEVGASKYKTGEYFMRFQTDLVSTQTSNESENSQPVFFTDTNGHAVEKRVTVDNLPYQANHYPMTHFAFIQDDSAKMRFTV</sequence>
<dbReference type="GO" id="GO:0006013">
    <property type="term" value="P:mannose metabolic process"/>
    <property type="evidence" value="ECO:0007669"/>
    <property type="project" value="InterPro"/>
</dbReference>
<name>A0A1D2MR24_ORCCI</name>
<dbReference type="AlphaFoldDB" id="A0A1D2MR24"/>
<dbReference type="InterPro" id="IPR028995">
    <property type="entry name" value="Glyco_hydro_57/38_cen_sf"/>
</dbReference>
<dbReference type="SUPFAM" id="SSF74650">
    <property type="entry name" value="Galactose mutarotase-like"/>
    <property type="match status" value="1"/>
</dbReference>
<keyword evidence="7" id="KW-0326">Glycosidase</keyword>
<comment type="cofactor">
    <cofactor evidence="1">
        <name>Zn(2+)</name>
        <dbReference type="ChEBI" id="CHEBI:29105"/>
    </cofactor>
</comment>
<reference evidence="13 14" key="1">
    <citation type="journal article" date="2016" name="Genome Biol. Evol.">
        <title>Gene Family Evolution Reflects Adaptation to Soil Environmental Stressors in the Genome of the Collembolan Orchesella cincta.</title>
        <authorList>
            <person name="Faddeeva-Vakhrusheva A."/>
            <person name="Derks M.F."/>
            <person name="Anvar S.Y."/>
            <person name="Agamennone V."/>
            <person name="Suring W."/>
            <person name="Smit S."/>
            <person name="van Straalen N.M."/>
            <person name="Roelofs D."/>
        </authorList>
    </citation>
    <scope>NUCLEOTIDE SEQUENCE [LARGE SCALE GENOMIC DNA]</scope>
    <source>
        <tissue evidence="13">Mixed pool</tissue>
    </source>
</reference>
<dbReference type="InterPro" id="IPR011682">
    <property type="entry name" value="Glyco_hydro_38_C"/>
</dbReference>
<accession>A0A1D2MR24</accession>
<proteinExistence type="inferred from homology"/>
<dbReference type="PANTHER" id="PTHR11607:SF70">
    <property type="entry name" value="ALPHA-MANNOSIDASE"/>
    <property type="match status" value="1"/>
</dbReference>
<evidence type="ECO:0000256" key="2">
    <source>
        <dbReference type="ARBA" id="ARBA00009792"/>
    </source>
</evidence>
<dbReference type="InterPro" id="IPR027291">
    <property type="entry name" value="Glyco_hydro_38_N_sf"/>
</dbReference>
<evidence type="ECO:0000256" key="6">
    <source>
        <dbReference type="ARBA" id="ARBA00022833"/>
    </source>
</evidence>
<keyword evidence="6" id="KW-0862">Zinc</keyword>
<dbReference type="PANTHER" id="PTHR11607">
    <property type="entry name" value="ALPHA-MANNOSIDASE"/>
    <property type="match status" value="1"/>
</dbReference>
<dbReference type="GO" id="GO:0004572">
    <property type="term" value="F:mannosyl-oligosaccharide 1,3-1,6-alpha-mannosidase activity"/>
    <property type="evidence" value="ECO:0007669"/>
    <property type="project" value="UniProtKB-EC"/>
</dbReference>
<dbReference type="InterPro" id="IPR011013">
    <property type="entry name" value="Gal_mutarotase_sf_dom"/>
</dbReference>
<evidence type="ECO:0000256" key="4">
    <source>
        <dbReference type="ARBA" id="ARBA00022723"/>
    </source>
</evidence>
<comment type="caution">
    <text evidence="13">The sequence shown here is derived from an EMBL/GenBank/DDBJ whole genome shotgun (WGS) entry which is preliminary data.</text>
</comment>
<organism evidence="13 14">
    <name type="scientific">Orchesella cincta</name>
    <name type="common">Springtail</name>
    <name type="synonym">Podura cincta</name>
    <dbReference type="NCBI Taxonomy" id="48709"/>
    <lineage>
        <taxon>Eukaryota</taxon>
        <taxon>Metazoa</taxon>
        <taxon>Ecdysozoa</taxon>
        <taxon>Arthropoda</taxon>
        <taxon>Hexapoda</taxon>
        <taxon>Collembola</taxon>
        <taxon>Entomobryomorpha</taxon>
        <taxon>Entomobryoidea</taxon>
        <taxon>Orchesellidae</taxon>
        <taxon>Orchesellinae</taxon>
        <taxon>Orchesella</taxon>
    </lineage>
</organism>
<dbReference type="Pfam" id="PF09261">
    <property type="entry name" value="Alpha-mann_mid"/>
    <property type="match status" value="1"/>
</dbReference>
<evidence type="ECO:0000313" key="13">
    <source>
        <dbReference type="EMBL" id="ODM95348.1"/>
    </source>
</evidence>
<dbReference type="InterPro" id="IPR013780">
    <property type="entry name" value="Glyco_hydro_b"/>
</dbReference>
<evidence type="ECO:0000256" key="7">
    <source>
        <dbReference type="ARBA" id="ARBA00023295"/>
    </source>
</evidence>
<evidence type="ECO:0000256" key="3">
    <source>
        <dbReference type="ARBA" id="ARBA00011748"/>
    </source>
</evidence>
<comment type="similarity">
    <text evidence="2">Belongs to the glycosyl hydrolase 38 family.</text>
</comment>
<dbReference type="GO" id="GO:0046872">
    <property type="term" value="F:metal ion binding"/>
    <property type="evidence" value="ECO:0007669"/>
    <property type="project" value="UniProtKB-KW"/>
</dbReference>
<evidence type="ECO:0000256" key="10">
    <source>
        <dbReference type="ARBA" id="ARBA00083602"/>
    </source>
</evidence>
<feature type="non-terminal residue" evidence="13">
    <location>
        <position position="484"/>
    </location>
</feature>
<dbReference type="Gene3D" id="1.20.1270.50">
    <property type="entry name" value="Glycoside hydrolase family 38, central domain"/>
    <property type="match status" value="1"/>
</dbReference>
<dbReference type="InterPro" id="IPR050843">
    <property type="entry name" value="Glycosyl_Hydrlase_38"/>
</dbReference>
<dbReference type="Gene3D" id="2.70.98.30">
    <property type="entry name" value="Golgi alpha-mannosidase II, domain 4"/>
    <property type="match status" value="1"/>
</dbReference>
<dbReference type="GO" id="GO:0030246">
    <property type="term" value="F:carbohydrate binding"/>
    <property type="evidence" value="ECO:0007669"/>
    <property type="project" value="InterPro"/>
</dbReference>
<gene>
    <name evidence="13" type="ORF">Ocin01_11318</name>
</gene>
<keyword evidence="4" id="KW-0479">Metal-binding</keyword>
<evidence type="ECO:0000256" key="9">
    <source>
        <dbReference type="ARBA" id="ARBA00066412"/>
    </source>
</evidence>
<dbReference type="InterPro" id="IPR011330">
    <property type="entry name" value="Glyco_hydro/deAcase_b/a-brl"/>
</dbReference>
<dbReference type="GO" id="GO:0006491">
    <property type="term" value="P:N-glycan processing"/>
    <property type="evidence" value="ECO:0007669"/>
    <property type="project" value="TreeGrafter"/>
</dbReference>
<dbReference type="InterPro" id="IPR015341">
    <property type="entry name" value="Glyco_hydro_38_cen"/>
</dbReference>
<dbReference type="Gene3D" id="3.20.110.10">
    <property type="entry name" value="Glycoside hydrolase 38, N terminal domain"/>
    <property type="match status" value="1"/>
</dbReference>
<evidence type="ECO:0000256" key="5">
    <source>
        <dbReference type="ARBA" id="ARBA00022801"/>
    </source>
</evidence>
<dbReference type="OrthoDB" id="10261055at2759"/>
<feature type="non-terminal residue" evidence="13">
    <location>
        <position position="1"/>
    </location>
</feature>
<comment type="catalytic activity">
    <reaction evidence="11">
        <text>N(4)-{beta-D-GlcNAc-(1-&gt;2)-alpha-D-Man-(1-&gt;3)-[alpha-D-Man-(1-&gt;3)-[alpha-D-Man-(1-&gt;6)]-alpha-D-Man-(1-&gt;6)]-beta-D-Man-(1-&gt;4)-beta-D-GlcNAc-(1-&gt;4)-beta-D-GlcNAc}-L-asparaginyl-[protein] + 2 H2O = 2 alpha-D-mannopyranose + an N(4)-{beta-D-GlcNAc-(1-&gt;2)-alpha-D-Man-(1-&gt;3)-[alpha-D-Man-(1-&gt;6)]-beta-D-Man-(1-&gt;4)-beta-D-GlcNAc-(1-&gt;4)-beta-D-GlcNAc}-L-asparaginyl-[protein]</text>
        <dbReference type="Rhea" id="RHEA:56052"/>
        <dbReference type="Rhea" id="RHEA-COMP:14368"/>
        <dbReference type="Rhea" id="RHEA-COMP:14369"/>
        <dbReference type="ChEBI" id="CHEBI:15377"/>
        <dbReference type="ChEBI" id="CHEBI:28729"/>
        <dbReference type="ChEBI" id="CHEBI:60615"/>
        <dbReference type="ChEBI" id="CHEBI:60625"/>
        <dbReference type="EC" id="3.2.1.114"/>
    </reaction>
</comment>